<proteinExistence type="predicted"/>
<reference evidence="1 2" key="1">
    <citation type="journal article" date="2022" name="Nat. Plants">
        <title>Genomes of leafy and leafless Platanthera orchids illuminate the evolution of mycoheterotrophy.</title>
        <authorList>
            <person name="Li M.H."/>
            <person name="Liu K.W."/>
            <person name="Li Z."/>
            <person name="Lu H.C."/>
            <person name="Ye Q.L."/>
            <person name="Zhang D."/>
            <person name="Wang J.Y."/>
            <person name="Li Y.F."/>
            <person name="Zhong Z.M."/>
            <person name="Liu X."/>
            <person name="Yu X."/>
            <person name="Liu D.K."/>
            <person name="Tu X.D."/>
            <person name="Liu B."/>
            <person name="Hao Y."/>
            <person name="Liao X.Y."/>
            <person name="Jiang Y.T."/>
            <person name="Sun W.H."/>
            <person name="Chen J."/>
            <person name="Chen Y.Q."/>
            <person name="Ai Y."/>
            <person name="Zhai J.W."/>
            <person name="Wu S.S."/>
            <person name="Zhou Z."/>
            <person name="Hsiao Y.Y."/>
            <person name="Wu W.L."/>
            <person name="Chen Y.Y."/>
            <person name="Lin Y.F."/>
            <person name="Hsu J.L."/>
            <person name="Li C.Y."/>
            <person name="Wang Z.W."/>
            <person name="Zhao X."/>
            <person name="Zhong W.Y."/>
            <person name="Ma X.K."/>
            <person name="Ma L."/>
            <person name="Huang J."/>
            <person name="Chen G.Z."/>
            <person name="Huang M.Z."/>
            <person name="Huang L."/>
            <person name="Peng D.H."/>
            <person name="Luo Y.B."/>
            <person name="Zou S.Q."/>
            <person name="Chen S.P."/>
            <person name="Lan S."/>
            <person name="Tsai W.C."/>
            <person name="Van de Peer Y."/>
            <person name="Liu Z.J."/>
        </authorList>
    </citation>
    <scope>NUCLEOTIDE SEQUENCE [LARGE SCALE GENOMIC DNA]</scope>
    <source>
        <strain evidence="1">Lor288</strain>
    </source>
</reference>
<dbReference type="SUPFAM" id="SSF50729">
    <property type="entry name" value="PH domain-like"/>
    <property type="match status" value="1"/>
</dbReference>
<dbReference type="InterPro" id="IPR011993">
    <property type="entry name" value="PH-like_dom_sf"/>
</dbReference>
<sequence length="116" mass="12671">MKWRREFRAAGGLQRAVMCLLESCGVAAGGLQWLVFARQGWGQARCGAGRILLNALIYPGIKMNIQKTSIVSVFHTSGGEDGSSREVVSQVYLLRLKSLEETAKLAEIIKEYAPSA</sequence>
<gene>
    <name evidence="1" type="ORF">KSP40_PGU021082</name>
</gene>
<comment type="caution">
    <text evidence="1">The sequence shown here is derived from an EMBL/GenBank/DDBJ whole genome shotgun (WGS) entry which is preliminary data.</text>
</comment>
<evidence type="ECO:0000313" key="1">
    <source>
        <dbReference type="EMBL" id="KAK8965169.1"/>
    </source>
</evidence>
<keyword evidence="2" id="KW-1185">Reference proteome</keyword>
<dbReference type="Proteomes" id="UP001412067">
    <property type="component" value="Unassembled WGS sequence"/>
</dbReference>
<dbReference type="EMBL" id="JBBWWR010000006">
    <property type="protein sequence ID" value="KAK8965169.1"/>
    <property type="molecule type" value="Genomic_DNA"/>
</dbReference>
<accession>A0ABR2MN82</accession>
<protein>
    <submittedName>
        <fullName evidence="1">Uncharacterized protein</fullName>
    </submittedName>
</protein>
<name>A0ABR2MN82_9ASPA</name>
<dbReference type="Gene3D" id="2.30.29.30">
    <property type="entry name" value="Pleckstrin-homology domain (PH domain)/Phosphotyrosine-binding domain (PTB)"/>
    <property type="match status" value="1"/>
</dbReference>
<organism evidence="1 2">
    <name type="scientific">Platanthera guangdongensis</name>
    <dbReference type="NCBI Taxonomy" id="2320717"/>
    <lineage>
        <taxon>Eukaryota</taxon>
        <taxon>Viridiplantae</taxon>
        <taxon>Streptophyta</taxon>
        <taxon>Embryophyta</taxon>
        <taxon>Tracheophyta</taxon>
        <taxon>Spermatophyta</taxon>
        <taxon>Magnoliopsida</taxon>
        <taxon>Liliopsida</taxon>
        <taxon>Asparagales</taxon>
        <taxon>Orchidaceae</taxon>
        <taxon>Orchidoideae</taxon>
        <taxon>Orchideae</taxon>
        <taxon>Orchidinae</taxon>
        <taxon>Platanthera</taxon>
    </lineage>
</organism>
<evidence type="ECO:0000313" key="2">
    <source>
        <dbReference type="Proteomes" id="UP001412067"/>
    </source>
</evidence>